<dbReference type="HOGENOM" id="CLU_1234991_0_0_1"/>
<name>A0A060S1E2_PYCCI</name>
<protein>
    <submittedName>
        <fullName evidence="2">Uncharacterized protein</fullName>
    </submittedName>
</protein>
<evidence type="ECO:0000313" key="3">
    <source>
        <dbReference type="Proteomes" id="UP000029665"/>
    </source>
</evidence>
<dbReference type="OrthoDB" id="508139at2759"/>
<gene>
    <name evidence="2" type="ORF">BN946_scf185044.g13</name>
</gene>
<keyword evidence="3" id="KW-1185">Reference proteome</keyword>
<feature type="compositionally biased region" description="Low complexity" evidence="1">
    <location>
        <begin position="114"/>
        <end position="124"/>
    </location>
</feature>
<evidence type="ECO:0000313" key="2">
    <source>
        <dbReference type="EMBL" id="CDO68105.1"/>
    </source>
</evidence>
<proteinExistence type="predicted"/>
<organism evidence="2 3">
    <name type="scientific">Pycnoporus cinnabarinus</name>
    <name type="common">Cinnabar-red polypore</name>
    <name type="synonym">Trametes cinnabarina</name>
    <dbReference type="NCBI Taxonomy" id="5643"/>
    <lineage>
        <taxon>Eukaryota</taxon>
        <taxon>Fungi</taxon>
        <taxon>Dikarya</taxon>
        <taxon>Basidiomycota</taxon>
        <taxon>Agaricomycotina</taxon>
        <taxon>Agaricomycetes</taxon>
        <taxon>Polyporales</taxon>
        <taxon>Polyporaceae</taxon>
        <taxon>Trametes</taxon>
    </lineage>
</organism>
<comment type="caution">
    <text evidence="2">The sequence shown here is derived from an EMBL/GenBank/DDBJ whole genome shotgun (WGS) entry which is preliminary data.</text>
</comment>
<dbReference type="STRING" id="5643.A0A060S1E2"/>
<feature type="compositionally biased region" description="Acidic residues" evidence="1">
    <location>
        <begin position="216"/>
        <end position="235"/>
    </location>
</feature>
<dbReference type="Proteomes" id="UP000029665">
    <property type="component" value="Unassembled WGS sequence"/>
</dbReference>
<dbReference type="EMBL" id="CCBP010000003">
    <property type="protein sequence ID" value="CDO68105.1"/>
    <property type="molecule type" value="Genomic_DNA"/>
</dbReference>
<dbReference type="AlphaFoldDB" id="A0A060S1E2"/>
<feature type="region of interest" description="Disordered" evidence="1">
    <location>
        <begin position="209"/>
        <end position="235"/>
    </location>
</feature>
<sequence>MRERLEYSTDLRYGLAKSLLDTQDGLPADVSRNLPIDYAEIDTAFYYLPQELRDKISSSSSTDPALGDAIYRGYIAVFKVIKDMVAESYGEDDKARGFPTVWDIDKRLSELRSAEPAAATPSSSHKPTPLSTKTREHLAAYLDNGGTAEYALDCIVDRAREELSPLGKLYDAEKQYIDEVLEGEDGEERPECPNDLDFAQVRVRLGLPLETRGFEVPEDEVDVRDPSSDDEDFDE</sequence>
<reference evidence="2" key="1">
    <citation type="submission" date="2014-01" db="EMBL/GenBank/DDBJ databases">
        <title>The genome of the white-rot fungus Pycnoporus cinnabarinus: a basidiomycete model with a versatile arsenal for lignocellulosic biomass breakdown.</title>
        <authorList>
            <person name="Levasseur A."/>
            <person name="Lomascolo A."/>
            <person name="Ruiz-Duenas F.J."/>
            <person name="Uzan E."/>
            <person name="Piumi F."/>
            <person name="Kues U."/>
            <person name="Ram A.F.J."/>
            <person name="Murat C."/>
            <person name="Haon M."/>
            <person name="Benoit I."/>
            <person name="Arfi Y."/>
            <person name="Chevret D."/>
            <person name="Drula E."/>
            <person name="Kwon M.J."/>
            <person name="Gouret P."/>
            <person name="Lesage-Meessen L."/>
            <person name="Lombard V."/>
            <person name="Mariette J."/>
            <person name="Noirot C."/>
            <person name="Park J."/>
            <person name="Patyshakuliyeva A."/>
            <person name="Wieneger R.A.B."/>
            <person name="Wosten H.A.B."/>
            <person name="Martin F."/>
            <person name="Coutinho P.M."/>
            <person name="de Vries R."/>
            <person name="Martinez A.T."/>
            <person name="Klopp C."/>
            <person name="Pontarotti P."/>
            <person name="Henrissat B."/>
            <person name="Record E."/>
        </authorList>
    </citation>
    <scope>NUCLEOTIDE SEQUENCE [LARGE SCALE GENOMIC DNA]</scope>
    <source>
        <strain evidence="2">BRFM137</strain>
    </source>
</reference>
<dbReference type="OMA" id="YALDCIV"/>
<feature type="region of interest" description="Disordered" evidence="1">
    <location>
        <begin position="113"/>
        <end position="134"/>
    </location>
</feature>
<evidence type="ECO:0000256" key="1">
    <source>
        <dbReference type="SAM" id="MobiDB-lite"/>
    </source>
</evidence>
<accession>A0A060S1E2</accession>